<accession>A0ABR3NEX3</accession>
<dbReference type="EMBL" id="JAYMGO010000004">
    <property type="protein sequence ID" value="KAL1275424.1"/>
    <property type="molecule type" value="Genomic_DNA"/>
</dbReference>
<gene>
    <name evidence="2" type="ORF">QQF64_035047</name>
</gene>
<name>A0ABR3NEX3_9TELE</name>
<protein>
    <submittedName>
        <fullName evidence="2">Uncharacterized protein</fullName>
    </submittedName>
</protein>
<keyword evidence="3" id="KW-1185">Reference proteome</keyword>
<comment type="caution">
    <text evidence="2">The sequence shown here is derived from an EMBL/GenBank/DDBJ whole genome shotgun (WGS) entry which is preliminary data.</text>
</comment>
<proteinExistence type="predicted"/>
<reference evidence="2 3" key="1">
    <citation type="submission" date="2023-09" db="EMBL/GenBank/DDBJ databases">
        <authorList>
            <person name="Wang M."/>
        </authorList>
    </citation>
    <scope>NUCLEOTIDE SEQUENCE [LARGE SCALE GENOMIC DNA]</scope>
    <source>
        <strain evidence="2">GT-2023</strain>
        <tissue evidence="2">Liver</tissue>
    </source>
</reference>
<organism evidence="2 3">
    <name type="scientific">Cirrhinus molitorella</name>
    <name type="common">mud carp</name>
    <dbReference type="NCBI Taxonomy" id="172907"/>
    <lineage>
        <taxon>Eukaryota</taxon>
        <taxon>Metazoa</taxon>
        <taxon>Chordata</taxon>
        <taxon>Craniata</taxon>
        <taxon>Vertebrata</taxon>
        <taxon>Euteleostomi</taxon>
        <taxon>Actinopterygii</taxon>
        <taxon>Neopterygii</taxon>
        <taxon>Teleostei</taxon>
        <taxon>Ostariophysi</taxon>
        <taxon>Cypriniformes</taxon>
        <taxon>Cyprinidae</taxon>
        <taxon>Labeoninae</taxon>
        <taxon>Labeonini</taxon>
        <taxon>Cirrhinus</taxon>
    </lineage>
</organism>
<dbReference type="Proteomes" id="UP001558613">
    <property type="component" value="Unassembled WGS sequence"/>
</dbReference>
<feature type="compositionally biased region" description="Basic residues" evidence="1">
    <location>
        <begin position="32"/>
        <end position="42"/>
    </location>
</feature>
<evidence type="ECO:0000256" key="1">
    <source>
        <dbReference type="SAM" id="MobiDB-lite"/>
    </source>
</evidence>
<feature type="region of interest" description="Disordered" evidence="1">
    <location>
        <begin position="17"/>
        <end position="57"/>
    </location>
</feature>
<evidence type="ECO:0000313" key="3">
    <source>
        <dbReference type="Proteomes" id="UP001558613"/>
    </source>
</evidence>
<feature type="compositionally biased region" description="Basic and acidic residues" evidence="1">
    <location>
        <begin position="43"/>
        <end position="57"/>
    </location>
</feature>
<sequence length="104" mass="11659">MEGGCRRALELCGGEKVKAGTDGEDGEGQMLGRKRQTRRKRDREKGRQTEKETERNGLKMATKSLKQSEFRKTAAALKFPYSLYSCFSFVFVDNGLGIGLYDLA</sequence>
<evidence type="ECO:0000313" key="2">
    <source>
        <dbReference type="EMBL" id="KAL1275424.1"/>
    </source>
</evidence>